<dbReference type="GeneID" id="301683043"/>
<evidence type="ECO:0000313" key="1">
    <source>
        <dbReference type="EMBL" id="GCE94136.1"/>
    </source>
</evidence>
<dbReference type="RefSeq" id="WP_152088533.1">
    <property type="nucleotide sequence ID" value="NZ_BIMW01000090.1"/>
</dbReference>
<protein>
    <recommendedName>
        <fullName evidence="3">DUF4159 domain-containing protein</fullName>
    </recommendedName>
</protein>
<dbReference type="Gene3D" id="3.40.50.12140">
    <property type="entry name" value="Domain of unknown function DUF4159"/>
    <property type="match status" value="1"/>
</dbReference>
<evidence type="ECO:0008006" key="3">
    <source>
        <dbReference type="Google" id="ProtNLM"/>
    </source>
</evidence>
<dbReference type="Proteomes" id="UP000326169">
    <property type="component" value="Unassembled WGS sequence"/>
</dbReference>
<proteinExistence type="predicted"/>
<comment type="caution">
    <text evidence="1">The sequence shown here is derived from an EMBL/GenBank/DDBJ whole genome shotgun (WGS) entry which is preliminary data.</text>
</comment>
<dbReference type="EMBL" id="BIMW01000090">
    <property type="protein sequence ID" value="GCE94136.1"/>
    <property type="molecule type" value="Genomic_DNA"/>
</dbReference>
<keyword evidence="2" id="KW-1185">Reference proteome</keyword>
<organism evidence="1 2">
    <name type="scientific">Limnospira platensis NIES-46</name>
    <dbReference type="NCBI Taxonomy" id="1236695"/>
    <lineage>
        <taxon>Bacteria</taxon>
        <taxon>Bacillati</taxon>
        <taxon>Cyanobacteriota</taxon>
        <taxon>Cyanophyceae</taxon>
        <taxon>Oscillatoriophycideae</taxon>
        <taxon>Oscillatoriales</taxon>
        <taxon>Sirenicapillariaceae</taxon>
        <taxon>Limnospira</taxon>
    </lineage>
</organism>
<sequence>MIITDGNSFDYPPPEIHPLQRLIVDDGLLLNAQRWRQSHEYHRSRQNLYYQSLYQPGIVRGLGVCVIDAPESISAQYRDNRWVQIQPGIAIDLTGNPIIVDRPIDFRIAKLVQTEPSTIYLVLRYVDPETLYRQSDQVLVAESFRIDEKNTPPSPQEIELCRITISPDCIEIRPATNVFYPDVNELDLRYRGRVRPRSAKTLRVGMVLQGNAEDVYLGQNLDYLLRSLAVLAPVTMDAEPVEEITLTSQDAQHRRDYHLLYMRYSQILSWGETEYNALKYYSDRGTVLFIEASSEQVNIADINSAIGELKQALNDIQFSQISEFKRELSSELTICESELKNRLQSALEPLENIAHQYLGIQLSNIEPISAQDPIKIHPFLFDELPIINREQTRLINWGKIIISIGYLSSGWGLNNHQELSRDSIRSAQELGINILNFAHHHYQLSSSQMPGKISP</sequence>
<evidence type="ECO:0000313" key="2">
    <source>
        <dbReference type="Proteomes" id="UP000326169"/>
    </source>
</evidence>
<accession>A0A5M3T8K3</accession>
<name>A0A5M3T8K3_LIMPL</name>
<gene>
    <name evidence="1" type="ORF">NIES46_21890</name>
</gene>
<reference evidence="1 2" key="1">
    <citation type="journal article" date="2019" name="J Genomics">
        <title>The Draft Genome of a Hydrogen-producing Cyanobacterium, Arthrospira platensis NIES-46.</title>
        <authorList>
            <person name="Suzuki S."/>
            <person name="Yamaguchi H."/>
            <person name="Kawachi M."/>
        </authorList>
    </citation>
    <scope>NUCLEOTIDE SEQUENCE [LARGE SCALE GENOMIC DNA]</scope>
    <source>
        <strain evidence="1 2">NIES-46</strain>
    </source>
</reference>